<accession>A0ABU8RZ42</accession>
<keyword evidence="2" id="KW-1185">Reference proteome</keyword>
<dbReference type="RefSeq" id="WP_339588262.1">
    <property type="nucleotide sequence ID" value="NZ_JBBHJZ010000003.1"/>
</dbReference>
<protein>
    <submittedName>
        <fullName evidence="1">Uncharacterized protein</fullName>
    </submittedName>
</protein>
<comment type="caution">
    <text evidence="1">The sequence shown here is derived from an EMBL/GenBank/DDBJ whole genome shotgun (WGS) entry which is preliminary data.</text>
</comment>
<gene>
    <name evidence="1" type="ORF">WG901_16905</name>
</gene>
<evidence type="ECO:0000313" key="2">
    <source>
        <dbReference type="Proteomes" id="UP001361239"/>
    </source>
</evidence>
<reference evidence="1 2" key="1">
    <citation type="submission" date="2024-03" db="EMBL/GenBank/DDBJ databases">
        <authorList>
            <person name="Jo J.-H."/>
        </authorList>
    </citation>
    <scope>NUCLEOTIDE SEQUENCE [LARGE SCALE GENOMIC DNA]</scope>
    <source>
        <strain evidence="1 2">PS1R-30</strain>
    </source>
</reference>
<organism evidence="1 2">
    <name type="scientific">Novosphingobium anseongense</name>
    <dbReference type="NCBI Taxonomy" id="3133436"/>
    <lineage>
        <taxon>Bacteria</taxon>
        <taxon>Pseudomonadati</taxon>
        <taxon>Pseudomonadota</taxon>
        <taxon>Alphaproteobacteria</taxon>
        <taxon>Sphingomonadales</taxon>
        <taxon>Sphingomonadaceae</taxon>
        <taxon>Novosphingobium</taxon>
    </lineage>
</organism>
<evidence type="ECO:0000313" key="1">
    <source>
        <dbReference type="EMBL" id="MEJ5978335.1"/>
    </source>
</evidence>
<name>A0ABU8RZ42_9SPHN</name>
<dbReference type="EMBL" id="JBBHJZ010000003">
    <property type="protein sequence ID" value="MEJ5978335.1"/>
    <property type="molecule type" value="Genomic_DNA"/>
</dbReference>
<dbReference type="Proteomes" id="UP001361239">
    <property type="component" value="Unassembled WGS sequence"/>
</dbReference>
<proteinExistence type="predicted"/>
<sequence length="87" mass="9813">MDHVLGRAALLPAANDNVRTPNDDRMLRAALHHFAAHGLGAAEAARENAETAFFAGDREQYRWWLGICRMLDRRMADAVRVRREAAQ</sequence>